<proteinExistence type="inferred from homology"/>
<dbReference type="InterPro" id="IPR020843">
    <property type="entry name" value="ER"/>
</dbReference>
<dbReference type="InterPro" id="IPR013149">
    <property type="entry name" value="ADH-like_C"/>
</dbReference>
<evidence type="ECO:0000256" key="2">
    <source>
        <dbReference type="ARBA" id="ARBA00008072"/>
    </source>
</evidence>
<evidence type="ECO:0000313" key="8">
    <source>
        <dbReference type="EMBL" id="RIQ37821.1"/>
    </source>
</evidence>
<comment type="caution">
    <text evidence="8">The sequence shown here is derived from an EMBL/GenBank/DDBJ whole genome shotgun (WGS) entry which is preliminary data.</text>
</comment>
<evidence type="ECO:0000256" key="5">
    <source>
        <dbReference type="ARBA" id="ARBA00023002"/>
    </source>
</evidence>
<dbReference type="InterPro" id="IPR036291">
    <property type="entry name" value="NAD(P)-bd_dom_sf"/>
</dbReference>
<dbReference type="PANTHER" id="PTHR43161:SF9">
    <property type="entry name" value="SORBITOL DEHYDROGENASE"/>
    <property type="match status" value="1"/>
</dbReference>
<gene>
    <name evidence="8" type="ORF">DY240_00260</name>
</gene>
<dbReference type="AlphaFoldDB" id="A0A418KZ58"/>
<comment type="cofactor">
    <cofactor evidence="1 6">
        <name>Zn(2+)</name>
        <dbReference type="ChEBI" id="CHEBI:29105"/>
    </cofactor>
</comment>
<name>A0A418KZ58_9ACTN</name>
<keyword evidence="4 6" id="KW-0862">Zinc</keyword>
<dbReference type="GO" id="GO:0008270">
    <property type="term" value="F:zinc ion binding"/>
    <property type="evidence" value="ECO:0007669"/>
    <property type="project" value="InterPro"/>
</dbReference>
<evidence type="ECO:0000256" key="4">
    <source>
        <dbReference type="ARBA" id="ARBA00022833"/>
    </source>
</evidence>
<dbReference type="InterPro" id="IPR002328">
    <property type="entry name" value="ADH_Zn_CS"/>
</dbReference>
<evidence type="ECO:0000256" key="3">
    <source>
        <dbReference type="ARBA" id="ARBA00022723"/>
    </source>
</evidence>
<dbReference type="Proteomes" id="UP000284057">
    <property type="component" value="Unassembled WGS sequence"/>
</dbReference>
<keyword evidence="9" id="KW-1185">Reference proteome</keyword>
<dbReference type="PANTHER" id="PTHR43161">
    <property type="entry name" value="SORBITOL DEHYDROGENASE"/>
    <property type="match status" value="1"/>
</dbReference>
<dbReference type="Gene3D" id="3.90.180.10">
    <property type="entry name" value="Medium-chain alcohol dehydrogenases, catalytic domain"/>
    <property type="match status" value="1"/>
</dbReference>
<comment type="similarity">
    <text evidence="2 6">Belongs to the zinc-containing alcohol dehydrogenase family.</text>
</comment>
<keyword evidence="5" id="KW-0560">Oxidoreductase</keyword>
<dbReference type="PROSITE" id="PS00059">
    <property type="entry name" value="ADH_ZINC"/>
    <property type="match status" value="1"/>
</dbReference>
<keyword evidence="3 6" id="KW-0479">Metal-binding</keyword>
<dbReference type="InterPro" id="IPR013154">
    <property type="entry name" value="ADH-like_N"/>
</dbReference>
<organism evidence="8 9">
    <name type="scientific">Jiangella rhizosphaerae</name>
    <dbReference type="NCBI Taxonomy" id="2293569"/>
    <lineage>
        <taxon>Bacteria</taxon>
        <taxon>Bacillati</taxon>
        <taxon>Actinomycetota</taxon>
        <taxon>Actinomycetes</taxon>
        <taxon>Jiangellales</taxon>
        <taxon>Jiangellaceae</taxon>
        <taxon>Jiangella</taxon>
    </lineage>
</organism>
<dbReference type="GO" id="GO:0016491">
    <property type="term" value="F:oxidoreductase activity"/>
    <property type="evidence" value="ECO:0007669"/>
    <property type="project" value="UniProtKB-KW"/>
</dbReference>
<dbReference type="OrthoDB" id="9797931at2"/>
<evidence type="ECO:0000256" key="6">
    <source>
        <dbReference type="RuleBase" id="RU361277"/>
    </source>
</evidence>
<dbReference type="Pfam" id="PF00107">
    <property type="entry name" value="ADH_zinc_N"/>
    <property type="match status" value="1"/>
</dbReference>
<dbReference type="InterPro" id="IPR011032">
    <property type="entry name" value="GroES-like_sf"/>
</dbReference>
<dbReference type="EMBL" id="QUAL01000003">
    <property type="protein sequence ID" value="RIQ37821.1"/>
    <property type="molecule type" value="Genomic_DNA"/>
</dbReference>
<protein>
    <submittedName>
        <fullName evidence="8">Zinc-binding alcohol dehydrogenase</fullName>
    </submittedName>
</protein>
<accession>A0A418KZ58</accession>
<dbReference type="SUPFAM" id="SSF50129">
    <property type="entry name" value="GroES-like"/>
    <property type="match status" value="1"/>
</dbReference>
<feature type="domain" description="Enoyl reductase (ER)" evidence="7">
    <location>
        <begin position="10"/>
        <end position="340"/>
    </location>
</feature>
<dbReference type="Gene3D" id="3.40.50.720">
    <property type="entry name" value="NAD(P)-binding Rossmann-like Domain"/>
    <property type="match status" value="1"/>
</dbReference>
<sequence length="353" mass="35912">MRALVLEDYGQLTVQRRPAPRPGPGEALVAIAATGICGSDLHGYTGENQRRHPGQVMGHETVGHVVEYGGPVPDGAPTPGSAVTVNPLLACRECQACAAGDAHLCPRRRVIGVDPTISSAFADFMVAPADNLVPWSTQAAVEHGALVEPLAVGMHAANRGGVRAGDVVLVIGAGPIGQAAVLAAHRLGADTVLVSEPQDARRKLAADLGAQPLDPRSDDVVAAARDLTAGAGVPVVIDAVGTGRSVTGAIDACARGGRCVLVGMGSPHLEVAAYGLSTEERALVGAFCYTHGEFAETAAWAGAHDDLLARLVSRVAPVDEAADQFRGLAAGDDDASKIIIAFAPHGTSPTTDG</sequence>
<dbReference type="SUPFAM" id="SSF51735">
    <property type="entry name" value="NAD(P)-binding Rossmann-fold domains"/>
    <property type="match status" value="1"/>
</dbReference>
<dbReference type="SMART" id="SM00829">
    <property type="entry name" value="PKS_ER"/>
    <property type="match status" value="1"/>
</dbReference>
<evidence type="ECO:0000256" key="1">
    <source>
        <dbReference type="ARBA" id="ARBA00001947"/>
    </source>
</evidence>
<evidence type="ECO:0000259" key="7">
    <source>
        <dbReference type="SMART" id="SM00829"/>
    </source>
</evidence>
<dbReference type="Pfam" id="PF08240">
    <property type="entry name" value="ADH_N"/>
    <property type="match status" value="1"/>
</dbReference>
<evidence type="ECO:0000313" key="9">
    <source>
        <dbReference type="Proteomes" id="UP000284057"/>
    </source>
</evidence>
<reference evidence="8 9" key="1">
    <citation type="submission" date="2018-09" db="EMBL/GenBank/DDBJ databases">
        <title>Isolation, diversity and antifungal activity of actinobacteria from wheat.</title>
        <authorList>
            <person name="Han C."/>
        </authorList>
    </citation>
    <scope>NUCLEOTIDE SEQUENCE [LARGE SCALE GENOMIC DNA]</scope>
    <source>
        <strain evidence="8 9">NEAU-YY265</strain>
    </source>
</reference>